<sequence>MPYWSQMKALQAETELKTNSMSQRRQSFSYNRPKEAAVIHMWPTTPMEQAVDTSSEPNHTDAILDGIPRMNTCAKEQQNCPRKVTANKLGWTLTTLIHVPVQLSAVATNAMTRSPFLSSSQVTGKMKGMYVNM</sequence>
<protein>
    <submittedName>
        <fullName evidence="1">Uncharacterized protein</fullName>
    </submittedName>
</protein>
<dbReference type="OrthoDB" id="10399164at2759"/>
<reference evidence="1 2" key="1">
    <citation type="submission" date="2019-03" db="EMBL/GenBank/DDBJ databases">
        <title>First draft genome of Liparis tanakae, snailfish: a comprehensive survey of snailfish specific genes.</title>
        <authorList>
            <person name="Kim W."/>
            <person name="Song I."/>
            <person name="Jeong J.-H."/>
            <person name="Kim D."/>
            <person name="Kim S."/>
            <person name="Ryu S."/>
            <person name="Song J.Y."/>
            <person name="Lee S.K."/>
        </authorList>
    </citation>
    <scope>NUCLEOTIDE SEQUENCE [LARGE SCALE GENOMIC DNA]</scope>
    <source>
        <tissue evidence="1">Muscle</tissue>
    </source>
</reference>
<dbReference type="Proteomes" id="UP000314294">
    <property type="component" value="Unassembled WGS sequence"/>
</dbReference>
<comment type="caution">
    <text evidence="1">The sequence shown here is derived from an EMBL/GenBank/DDBJ whole genome shotgun (WGS) entry which is preliminary data.</text>
</comment>
<dbReference type="AlphaFoldDB" id="A0A4Z2IXD8"/>
<proteinExistence type="predicted"/>
<evidence type="ECO:0000313" key="2">
    <source>
        <dbReference type="Proteomes" id="UP000314294"/>
    </source>
</evidence>
<dbReference type="EMBL" id="SRLO01000038">
    <property type="protein sequence ID" value="TNN82635.1"/>
    <property type="molecule type" value="Genomic_DNA"/>
</dbReference>
<name>A0A4Z2IXD8_9TELE</name>
<evidence type="ECO:0000313" key="1">
    <source>
        <dbReference type="EMBL" id="TNN82635.1"/>
    </source>
</evidence>
<accession>A0A4Z2IXD8</accession>
<organism evidence="1 2">
    <name type="scientific">Liparis tanakae</name>
    <name type="common">Tanaka's snailfish</name>
    <dbReference type="NCBI Taxonomy" id="230148"/>
    <lineage>
        <taxon>Eukaryota</taxon>
        <taxon>Metazoa</taxon>
        <taxon>Chordata</taxon>
        <taxon>Craniata</taxon>
        <taxon>Vertebrata</taxon>
        <taxon>Euteleostomi</taxon>
        <taxon>Actinopterygii</taxon>
        <taxon>Neopterygii</taxon>
        <taxon>Teleostei</taxon>
        <taxon>Neoteleostei</taxon>
        <taxon>Acanthomorphata</taxon>
        <taxon>Eupercaria</taxon>
        <taxon>Perciformes</taxon>
        <taxon>Cottioidei</taxon>
        <taxon>Cottales</taxon>
        <taxon>Liparidae</taxon>
        <taxon>Liparis</taxon>
    </lineage>
</organism>
<keyword evidence="2" id="KW-1185">Reference proteome</keyword>
<gene>
    <name evidence="1" type="ORF">EYF80_007153</name>
</gene>